<name>A0A916UC28_9HYPH</name>
<dbReference type="Proteomes" id="UP000637002">
    <property type="component" value="Unassembled WGS sequence"/>
</dbReference>
<proteinExistence type="predicted"/>
<gene>
    <name evidence="1" type="ORF">GCM10010994_26160</name>
</gene>
<protein>
    <submittedName>
        <fullName evidence="1">Uncharacterized protein</fullName>
    </submittedName>
</protein>
<reference evidence="1" key="2">
    <citation type="submission" date="2020-09" db="EMBL/GenBank/DDBJ databases">
        <authorList>
            <person name="Sun Q."/>
            <person name="Zhou Y."/>
        </authorList>
    </citation>
    <scope>NUCLEOTIDE SEQUENCE</scope>
    <source>
        <strain evidence="1">CGMCC 1.12919</strain>
    </source>
</reference>
<sequence>MAAPWPGAAQRREARRLDIAAHLHKLTKHVLMLAKHVLIKLRPCKACARGEGRMKGRVDRVGAAVGSPEGSAAWAALVAGERA</sequence>
<evidence type="ECO:0000313" key="2">
    <source>
        <dbReference type="Proteomes" id="UP000637002"/>
    </source>
</evidence>
<reference evidence="1" key="1">
    <citation type="journal article" date="2014" name="Int. J. Syst. Evol. Microbiol.">
        <title>Complete genome sequence of Corynebacterium casei LMG S-19264T (=DSM 44701T), isolated from a smear-ripened cheese.</title>
        <authorList>
            <consortium name="US DOE Joint Genome Institute (JGI-PGF)"/>
            <person name="Walter F."/>
            <person name="Albersmeier A."/>
            <person name="Kalinowski J."/>
            <person name="Ruckert C."/>
        </authorList>
    </citation>
    <scope>NUCLEOTIDE SEQUENCE</scope>
    <source>
        <strain evidence="1">CGMCC 1.12919</strain>
    </source>
</reference>
<dbReference type="AlphaFoldDB" id="A0A916UC28"/>
<keyword evidence="2" id="KW-1185">Reference proteome</keyword>
<comment type="caution">
    <text evidence="1">The sequence shown here is derived from an EMBL/GenBank/DDBJ whole genome shotgun (WGS) entry which is preliminary data.</text>
</comment>
<evidence type="ECO:0000313" key="1">
    <source>
        <dbReference type="EMBL" id="GGC66349.1"/>
    </source>
</evidence>
<organism evidence="1 2">
    <name type="scientific">Chelatococcus reniformis</name>
    <dbReference type="NCBI Taxonomy" id="1494448"/>
    <lineage>
        <taxon>Bacteria</taxon>
        <taxon>Pseudomonadati</taxon>
        <taxon>Pseudomonadota</taxon>
        <taxon>Alphaproteobacteria</taxon>
        <taxon>Hyphomicrobiales</taxon>
        <taxon>Chelatococcaceae</taxon>
        <taxon>Chelatococcus</taxon>
    </lineage>
</organism>
<dbReference type="EMBL" id="BMGG01000004">
    <property type="protein sequence ID" value="GGC66349.1"/>
    <property type="molecule type" value="Genomic_DNA"/>
</dbReference>
<accession>A0A916UC28</accession>